<keyword evidence="2" id="KW-1185">Reference proteome</keyword>
<dbReference type="OrthoDB" id="7024195at2"/>
<dbReference type="Proteomes" id="UP000198407">
    <property type="component" value="Unassembled WGS sequence"/>
</dbReference>
<accession>A0A239A8A8</accession>
<sequence length="89" mass="9139">MSAFFPIDVDVTGMARRVFVGFEAVSAVVPGEGGYSAAIAVKGLGATGAPRFHKVLPGQIFKTATAADEAASAELERLNGVSADAELVW</sequence>
<dbReference type="EMBL" id="FZOL01000001">
    <property type="protein sequence ID" value="SNR91551.1"/>
    <property type="molecule type" value="Genomic_DNA"/>
</dbReference>
<gene>
    <name evidence="1" type="ORF">SAMN05444352_101246</name>
</gene>
<dbReference type="AlphaFoldDB" id="A0A239A8A8"/>
<protein>
    <submittedName>
        <fullName evidence="1">Uncharacterized protein</fullName>
    </submittedName>
</protein>
<name>A0A239A8A8_9PSED</name>
<reference evidence="2" key="1">
    <citation type="submission" date="2017-06" db="EMBL/GenBank/DDBJ databases">
        <authorList>
            <person name="Varghese N."/>
            <person name="Submissions S."/>
        </authorList>
    </citation>
    <scope>NUCLEOTIDE SEQUENCE [LARGE SCALE GENOMIC DNA]</scope>
    <source>
        <strain evidence="2">DSM 22348</strain>
    </source>
</reference>
<evidence type="ECO:0000313" key="1">
    <source>
        <dbReference type="EMBL" id="SNR91551.1"/>
    </source>
</evidence>
<proteinExistence type="predicted"/>
<evidence type="ECO:0000313" key="2">
    <source>
        <dbReference type="Proteomes" id="UP000198407"/>
    </source>
</evidence>
<organism evidence="1 2">
    <name type="scientific">Pseudomonas japonica</name>
    <dbReference type="NCBI Taxonomy" id="256466"/>
    <lineage>
        <taxon>Bacteria</taxon>
        <taxon>Pseudomonadati</taxon>
        <taxon>Pseudomonadota</taxon>
        <taxon>Gammaproteobacteria</taxon>
        <taxon>Pseudomonadales</taxon>
        <taxon>Pseudomonadaceae</taxon>
        <taxon>Pseudomonas</taxon>
    </lineage>
</organism>